<keyword evidence="1" id="KW-0812">Transmembrane</keyword>
<accession>A0A1V9ZV19</accession>
<comment type="caution">
    <text evidence="2">The sequence shown here is derived from an EMBL/GenBank/DDBJ whole genome shotgun (WGS) entry which is preliminary data.</text>
</comment>
<feature type="transmembrane region" description="Helical" evidence="1">
    <location>
        <begin position="108"/>
        <end position="129"/>
    </location>
</feature>
<proteinExistence type="predicted"/>
<organism evidence="2 3">
    <name type="scientific">Achlya hypogyna</name>
    <name type="common">Oomycete</name>
    <name type="synonym">Protoachlya hypogyna</name>
    <dbReference type="NCBI Taxonomy" id="1202772"/>
    <lineage>
        <taxon>Eukaryota</taxon>
        <taxon>Sar</taxon>
        <taxon>Stramenopiles</taxon>
        <taxon>Oomycota</taxon>
        <taxon>Saprolegniomycetes</taxon>
        <taxon>Saprolegniales</taxon>
        <taxon>Achlyaceae</taxon>
        <taxon>Achlya</taxon>
    </lineage>
</organism>
<sequence length="144" mass="15532">MEVTWYTTGGVRGVHLVHQLLMAACATANAVATCYVFSTVDYARASSAAVTVALVVYQLLLSVFVVLVMLVATEAPLRWFPLLASFRGSGLYLLSLGVMTLYHLGNTFALVAGGLCVIVGLLFVVYGLVWRERGSKSYRALFAC</sequence>
<keyword evidence="1" id="KW-0472">Membrane</keyword>
<feature type="transmembrane region" description="Helical" evidence="1">
    <location>
        <begin position="50"/>
        <end position="72"/>
    </location>
</feature>
<name>A0A1V9ZV19_ACHHY</name>
<reference evidence="2 3" key="1">
    <citation type="journal article" date="2014" name="Genome Biol. Evol.">
        <title>The secreted proteins of Achlya hypogyna and Thraustotheca clavata identify the ancestral oomycete secretome and reveal gene acquisitions by horizontal gene transfer.</title>
        <authorList>
            <person name="Misner I."/>
            <person name="Blouin N."/>
            <person name="Leonard G."/>
            <person name="Richards T.A."/>
            <person name="Lane C.E."/>
        </authorList>
    </citation>
    <scope>NUCLEOTIDE SEQUENCE [LARGE SCALE GENOMIC DNA]</scope>
    <source>
        <strain evidence="2 3">ATCC 48635</strain>
    </source>
</reference>
<protein>
    <submittedName>
        <fullName evidence="2">Uncharacterized protein</fullName>
    </submittedName>
</protein>
<dbReference type="Proteomes" id="UP000243579">
    <property type="component" value="Unassembled WGS sequence"/>
</dbReference>
<keyword evidence="1" id="KW-1133">Transmembrane helix</keyword>
<evidence type="ECO:0000313" key="3">
    <source>
        <dbReference type="Proteomes" id="UP000243579"/>
    </source>
</evidence>
<keyword evidence="3" id="KW-1185">Reference proteome</keyword>
<evidence type="ECO:0000313" key="2">
    <source>
        <dbReference type="EMBL" id="OQS01640.1"/>
    </source>
</evidence>
<dbReference type="EMBL" id="JNBR01000004">
    <property type="protein sequence ID" value="OQS01640.1"/>
    <property type="molecule type" value="Genomic_DNA"/>
</dbReference>
<gene>
    <name evidence="2" type="ORF">ACHHYP_00543</name>
</gene>
<feature type="transmembrane region" description="Helical" evidence="1">
    <location>
        <begin position="20"/>
        <end position="38"/>
    </location>
</feature>
<dbReference type="OrthoDB" id="74370at2759"/>
<evidence type="ECO:0000256" key="1">
    <source>
        <dbReference type="SAM" id="Phobius"/>
    </source>
</evidence>
<dbReference type="AlphaFoldDB" id="A0A1V9ZV19"/>